<feature type="transmembrane region" description="Helical" evidence="9">
    <location>
        <begin position="387"/>
        <end position="408"/>
    </location>
</feature>
<feature type="transmembrane region" description="Helical" evidence="9">
    <location>
        <begin position="51"/>
        <end position="76"/>
    </location>
</feature>
<evidence type="ECO:0000256" key="9">
    <source>
        <dbReference type="RuleBase" id="RU362122"/>
    </source>
</evidence>
<keyword evidence="11" id="KW-1185">Reference proteome</keyword>
<feature type="transmembrane region" description="Helical" evidence="9">
    <location>
        <begin position="244"/>
        <end position="267"/>
    </location>
</feature>
<feature type="transmembrane region" description="Helical" evidence="9">
    <location>
        <begin position="328"/>
        <end position="347"/>
    </location>
</feature>
<keyword evidence="3 9" id="KW-0813">Transport</keyword>
<evidence type="ECO:0000256" key="8">
    <source>
        <dbReference type="ARBA" id="ARBA00023136"/>
    </source>
</evidence>
<dbReference type="GO" id="GO:0015190">
    <property type="term" value="F:L-leucine transmembrane transporter activity"/>
    <property type="evidence" value="ECO:0007669"/>
    <property type="project" value="TreeGrafter"/>
</dbReference>
<organism evidence="10 11">
    <name type="scientific">Levilactobacillus senmaizukei DSM 21775 = NBRC 103853</name>
    <dbReference type="NCBI Taxonomy" id="1423803"/>
    <lineage>
        <taxon>Bacteria</taxon>
        <taxon>Bacillati</taxon>
        <taxon>Bacillota</taxon>
        <taxon>Bacilli</taxon>
        <taxon>Lactobacillales</taxon>
        <taxon>Lactobacillaceae</taxon>
        <taxon>Levilactobacillus</taxon>
    </lineage>
</organism>
<keyword evidence="8 9" id="KW-0472">Membrane</keyword>
<dbReference type="AlphaFoldDB" id="A0A0R2DRH8"/>
<reference evidence="10 11" key="1">
    <citation type="journal article" date="2015" name="Genome Announc.">
        <title>Expanding the biotechnology potential of lactobacilli through comparative genomics of 213 strains and associated genera.</title>
        <authorList>
            <person name="Sun Z."/>
            <person name="Harris H.M."/>
            <person name="McCann A."/>
            <person name="Guo C."/>
            <person name="Argimon S."/>
            <person name="Zhang W."/>
            <person name="Yang X."/>
            <person name="Jeffery I.B."/>
            <person name="Cooney J.C."/>
            <person name="Kagawa T.F."/>
            <person name="Liu W."/>
            <person name="Song Y."/>
            <person name="Salvetti E."/>
            <person name="Wrobel A."/>
            <person name="Rasinkangas P."/>
            <person name="Parkhill J."/>
            <person name="Rea M.C."/>
            <person name="O'Sullivan O."/>
            <person name="Ritari J."/>
            <person name="Douillard F.P."/>
            <person name="Paul Ross R."/>
            <person name="Yang R."/>
            <person name="Briner A.E."/>
            <person name="Felis G.E."/>
            <person name="de Vos W.M."/>
            <person name="Barrangou R."/>
            <person name="Klaenhammer T.R."/>
            <person name="Caufield P.W."/>
            <person name="Cui Y."/>
            <person name="Zhang H."/>
            <person name="O'Toole P.W."/>
        </authorList>
    </citation>
    <scope>NUCLEOTIDE SEQUENCE [LARGE SCALE GENOMIC DNA]</scope>
    <source>
        <strain evidence="10 11">DSM 21775</strain>
    </source>
</reference>
<dbReference type="InterPro" id="IPR004685">
    <property type="entry name" value="Brnchd-chn_aa_trnsp_Livcs"/>
</dbReference>
<feature type="transmembrane region" description="Helical" evidence="9">
    <location>
        <begin position="428"/>
        <end position="451"/>
    </location>
</feature>
<dbReference type="GO" id="GO:0005886">
    <property type="term" value="C:plasma membrane"/>
    <property type="evidence" value="ECO:0007669"/>
    <property type="project" value="UniProtKB-SubCell"/>
</dbReference>
<keyword evidence="5 9" id="KW-0812">Transmembrane</keyword>
<comment type="function">
    <text evidence="9">Component of the transport system for branched-chain amino acids.</text>
</comment>
<dbReference type="PANTHER" id="PTHR30588:SF0">
    <property type="entry name" value="BRANCHED-CHAIN AMINO ACID PERMEASE BRNQ"/>
    <property type="match status" value="1"/>
</dbReference>
<dbReference type="PATRIC" id="fig|1423803.3.peg.1352"/>
<evidence type="ECO:0000313" key="11">
    <source>
        <dbReference type="Proteomes" id="UP000051589"/>
    </source>
</evidence>
<dbReference type="STRING" id="1423803.FD13_GL001321"/>
<dbReference type="Pfam" id="PF05525">
    <property type="entry name" value="Branch_AA_trans"/>
    <property type="match status" value="1"/>
</dbReference>
<name>A0A0R2DRH8_9LACO</name>
<feature type="transmembrane region" description="Helical" evidence="9">
    <location>
        <begin position="20"/>
        <end position="39"/>
    </location>
</feature>
<accession>A0A0R2DRH8</accession>
<dbReference type="GO" id="GO:0015820">
    <property type="term" value="P:L-leucine transport"/>
    <property type="evidence" value="ECO:0007669"/>
    <property type="project" value="TreeGrafter"/>
</dbReference>
<evidence type="ECO:0000256" key="1">
    <source>
        <dbReference type="ARBA" id="ARBA00004651"/>
    </source>
</evidence>
<dbReference type="EMBL" id="AYZH01000003">
    <property type="protein sequence ID" value="KRN03004.1"/>
    <property type="molecule type" value="Genomic_DNA"/>
</dbReference>
<evidence type="ECO:0000313" key="10">
    <source>
        <dbReference type="EMBL" id="KRN03004.1"/>
    </source>
</evidence>
<dbReference type="NCBIfam" id="TIGR00796">
    <property type="entry name" value="livcs"/>
    <property type="match status" value="1"/>
</dbReference>
<protein>
    <recommendedName>
        <fullName evidence="9">Branched-chain amino acid transport system carrier protein</fullName>
    </recommendedName>
</protein>
<evidence type="ECO:0000256" key="6">
    <source>
        <dbReference type="ARBA" id="ARBA00022970"/>
    </source>
</evidence>
<evidence type="ECO:0000256" key="3">
    <source>
        <dbReference type="ARBA" id="ARBA00022448"/>
    </source>
</evidence>
<feature type="transmembrane region" description="Helical" evidence="9">
    <location>
        <begin position="162"/>
        <end position="181"/>
    </location>
</feature>
<gene>
    <name evidence="10" type="ORF">FD13_GL001321</name>
</gene>
<feature type="transmembrane region" description="Helical" evidence="9">
    <location>
        <begin position="88"/>
        <end position="109"/>
    </location>
</feature>
<keyword evidence="4" id="KW-1003">Cell membrane</keyword>
<keyword evidence="7 9" id="KW-1133">Transmembrane helix</keyword>
<evidence type="ECO:0000256" key="4">
    <source>
        <dbReference type="ARBA" id="ARBA00022475"/>
    </source>
</evidence>
<dbReference type="GO" id="GO:0015818">
    <property type="term" value="P:isoleucine transport"/>
    <property type="evidence" value="ECO:0007669"/>
    <property type="project" value="TreeGrafter"/>
</dbReference>
<feature type="transmembrane region" description="Helical" evidence="9">
    <location>
        <begin position="287"/>
        <end position="316"/>
    </location>
</feature>
<dbReference type="GO" id="GO:0015188">
    <property type="term" value="F:L-isoleucine transmembrane transporter activity"/>
    <property type="evidence" value="ECO:0007669"/>
    <property type="project" value="TreeGrafter"/>
</dbReference>
<evidence type="ECO:0000256" key="5">
    <source>
        <dbReference type="ARBA" id="ARBA00022692"/>
    </source>
</evidence>
<comment type="subcellular location">
    <subcellularLocation>
        <location evidence="1 9">Cell membrane</location>
        <topology evidence="1 9">Multi-pass membrane protein</topology>
    </subcellularLocation>
</comment>
<feature type="transmembrane region" description="Helical" evidence="9">
    <location>
        <begin position="213"/>
        <end position="232"/>
    </location>
</feature>
<proteinExistence type="inferred from homology"/>
<comment type="similarity">
    <text evidence="2 9">Belongs to the branched chain amino acid transporter family.</text>
</comment>
<keyword evidence="6 9" id="KW-0029">Amino-acid transport</keyword>
<dbReference type="PANTHER" id="PTHR30588">
    <property type="entry name" value="BRANCHED-CHAIN AMINO ACID TRANSPORT SYSTEM 2 CARRIER PROTEIN"/>
    <property type="match status" value="1"/>
</dbReference>
<comment type="caution">
    <text evidence="10">The sequence shown here is derived from an EMBL/GenBank/DDBJ whole genome shotgun (WGS) entry which is preliminary data.</text>
</comment>
<feature type="transmembrane region" description="Helical" evidence="9">
    <location>
        <begin position="129"/>
        <end position="150"/>
    </location>
</feature>
<dbReference type="Proteomes" id="UP000051589">
    <property type="component" value="Unassembled WGS sequence"/>
</dbReference>
<sequence>MEELMMKELNAAPKKSWGQLLVVSSLIFGMFFGSGNLIFPVHLGQMAGSNWFLAALGFAISGSLFPLLAILAVVVTKSDGLLDLARPVGKHAAAIFLILVHLTIGPFFATPRTAATAYEMAVQPFIPKHWSTLGMLLFTGLFFAATYLAATHQQHLLKIVGKYLNVGFLALLAIIFIVAFLKPMGSLAQTPTATYQANATIGGLLEGYNTLDAVALLALSVTLIHAIRGLGYEGRELTKLTAKAGIISISLEVLIYFGLVLLGALSMSQLKLSANGGTALSQIVGHYFSSVGTLLLGALVTLGVLTTAIGLVSSFAQDFHKLFPKVGYRTWLWVTTILSFLVANAGLDTIITWSLPVLMLMYPLALALIGLSLTVASRPYAGTIYKVTMAFTILPAILDMLNSAPAMISQFTPIHTALGIYHQYLPFASLGLGWLVPTLIGFGIGFAWGAFRYANQTANLPESDR</sequence>
<dbReference type="GO" id="GO:0005304">
    <property type="term" value="F:L-valine transmembrane transporter activity"/>
    <property type="evidence" value="ECO:0007669"/>
    <property type="project" value="TreeGrafter"/>
</dbReference>
<evidence type="ECO:0000256" key="7">
    <source>
        <dbReference type="ARBA" id="ARBA00022989"/>
    </source>
</evidence>
<evidence type="ECO:0000256" key="2">
    <source>
        <dbReference type="ARBA" id="ARBA00008540"/>
    </source>
</evidence>
<feature type="transmembrane region" description="Helical" evidence="9">
    <location>
        <begin position="353"/>
        <end position="375"/>
    </location>
</feature>